<keyword evidence="3" id="KW-1185">Reference proteome</keyword>
<keyword evidence="1" id="KW-1133">Transmembrane helix</keyword>
<accession>A0ABY8FYV4</accession>
<keyword evidence="1" id="KW-0472">Membrane</keyword>
<name>A0ABY8FYV4_9ACTO</name>
<reference evidence="2 3" key="1">
    <citation type="submission" date="2023-03" db="EMBL/GenBank/DDBJ databases">
        <title>Complete genome of Arcanobacterium canis strain DSM 25104 isolated in 2010 from a canine otitis externa in Germany.</title>
        <authorList>
            <person name="Borowiak M."/>
            <person name="Kreitlow A."/>
            <person name="Malorny B."/>
            <person name="Laemmler C."/>
            <person name="Prenger-Berninghoff E."/>
            <person name="Ploetz M."/>
            <person name="Abdulmawjood A."/>
        </authorList>
    </citation>
    <scope>NUCLEOTIDE SEQUENCE [LARGE SCALE GENOMIC DNA]</scope>
    <source>
        <strain evidence="2 3">DSM 25104</strain>
    </source>
</reference>
<evidence type="ECO:0000313" key="3">
    <source>
        <dbReference type="Proteomes" id="UP001215216"/>
    </source>
</evidence>
<dbReference type="RefSeq" id="WP_278013087.1">
    <property type="nucleotide sequence ID" value="NZ_CP121208.1"/>
</dbReference>
<dbReference type="Proteomes" id="UP001215216">
    <property type="component" value="Chromosome"/>
</dbReference>
<gene>
    <name evidence="2" type="ORF">P7079_01550</name>
</gene>
<keyword evidence="1" id="KW-0812">Transmembrane</keyword>
<evidence type="ECO:0000313" key="2">
    <source>
        <dbReference type="EMBL" id="WFM83692.1"/>
    </source>
</evidence>
<sequence length="191" mass="21170">MMKRLEASQQTMATALGELTAQMRAKSRVTLNEQKVADVMSRRVEEHFQKGVQEPVDGLRSDLEGFREEMATLGSRKLSEVHEAVEESLSELSTAQRRIEEIERRATFVGISRLTLAVLPLFVSLLLVGGLVWGLGSMFGIGPLFGWAWASFTAASAWWAKALIAAATLGGATLFVWAVLRVSQWVYDELR</sequence>
<evidence type="ECO:0000256" key="1">
    <source>
        <dbReference type="SAM" id="Phobius"/>
    </source>
</evidence>
<feature type="transmembrane region" description="Helical" evidence="1">
    <location>
        <begin position="114"/>
        <end position="136"/>
    </location>
</feature>
<proteinExistence type="predicted"/>
<organism evidence="2 3">
    <name type="scientific">Arcanobacterium canis</name>
    <dbReference type="NCBI Taxonomy" id="999183"/>
    <lineage>
        <taxon>Bacteria</taxon>
        <taxon>Bacillati</taxon>
        <taxon>Actinomycetota</taxon>
        <taxon>Actinomycetes</taxon>
        <taxon>Actinomycetales</taxon>
        <taxon>Actinomycetaceae</taxon>
        <taxon>Arcanobacterium</taxon>
    </lineage>
</organism>
<feature type="transmembrane region" description="Helical" evidence="1">
    <location>
        <begin position="156"/>
        <end position="180"/>
    </location>
</feature>
<protein>
    <submittedName>
        <fullName evidence="2">Uncharacterized protein</fullName>
    </submittedName>
</protein>
<dbReference type="EMBL" id="CP121208">
    <property type="protein sequence ID" value="WFM83692.1"/>
    <property type="molecule type" value="Genomic_DNA"/>
</dbReference>